<feature type="chain" id="PRO_5009241936" evidence="1">
    <location>
        <begin position="25"/>
        <end position="169"/>
    </location>
</feature>
<accession>A0A1G7MJ33</accession>
<gene>
    <name evidence="3" type="ORF">SAMN05216557_104223</name>
</gene>
<sequence length="169" mass="17006">MVTRRAGIAVLVVGVLLLPGAAPAETARTFKVSASIASGCAVTVDGTGAWGRIDLGTANGATGATLEAGVTDGVQLACTPGTVATVSADAGEHARAGVPQLAHAGDGASLIPYHLFVNGGTTPWEGQSIALTFPPGTSRLSLPVRARATVPRPARAGRYADVVRITVRW</sequence>
<keyword evidence="1" id="KW-0732">Signal</keyword>
<keyword evidence="4" id="KW-1185">Reference proteome</keyword>
<dbReference type="InterPro" id="IPR007893">
    <property type="entry name" value="Spore_coat_U/FanG"/>
</dbReference>
<reference evidence="3 4" key="1">
    <citation type="submission" date="2016-10" db="EMBL/GenBank/DDBJ databases">
        <authorList>
            <person name="Varghese N."/>
            <person name="Submissions S."/>
        </authorList>
    </citation>
    <scope>NUCLEOTIDE SEQUENCE [LARGE SCALE GENOMIC DNA]</scope>
    <source>
        <strain evidence="3 4">S7-754</strain>
    </source>
</reference>
<dbReference type="AlphaFoldDB" id="A0A1G7MJ33"/>
<name>A0A1G7MJ33_9SPHN</name>
<evidence type="ECO:0000256" key="1">
    <source>
        <dbReference type="SAM" id="SignalP"/>
    </source>
</evidence>
<evidence type="ECO:0000313" key="4">
    <source>
        <dbReference type="Proteomes" id="UP000323502"/>
    </source>
</evidence>
<proteinExistence type="predicted"/>
<dbReference type="PANTHER" id="PTHR37089">
    <property type="entry name" value="PROTEIN U-RELATED"/>
    <property type="match status" value="1"/>
</dbReference>
<feature type="domain" description="Spore coat protein U/FanG" evidence="2">
    <location>
        <begin position="28"/>
        <end position="166"/>
    </location>
</feature>
<dbReference type="Pfam" id="PF05229">
    <property type="entry name" value="SCPU"/>
    <property type="match status" value="1"/>
</dbReference>
<evidence type="ECO:0000259" key="2">
    <source>
        <dbReference type="Pfam" id="PF05229"/>
    </source>
</evidence>
<organism evidence="3 4">
    <name type="scientific">Sphingomonas carotinifaciens</name>
    <dbReference type="NCBI Taxonomy" id="1166323"/>
    <lineage>
        <taxon>Bacteria</taxon>
        <taxon>Pseudomonadati</taxon>
        <taxon>Pseudomonadota</taxon>
        <taxon>Alphaproteobacteria</taxon>
        <taxon>Sphingomonadales</taxon>
        <taxon>Sphingomonadaceae</taxon>
        <taxon>Sphingomonas</taxon>
    </lineage>
</organism>
<keyword evidence="3" id="KW-0946">Virion</keyword>
<evidence type="ECO:0000313" key="3">
    <source>
        <dbReference type="EMBL" id="SDF61707.1"/>
    </source>
</evidence>
<dbReference type="Proteomes" id="UP000323502">
    <property type="component" value="Unassembled WGS sequence"/>
</dbReference>
<dbReference type="PANTHER" id="PTHR37089:SF3">
    <property type="entry name" value="EXPORTED PROTEIN"/>
    <property type="match status" value="1"/>
</dbReference>
<dbReference type="InterPro" id="IPR053167">
    <property type="entry name" value="Spore_coat_component"/>
</dbReference>
<dbReference type="EMBL" id="FNBI01000004">
    <property type="protein sequence ID" value="SDF61707.1"/>
    <property type="molecule type" value="Genomic_DNA"/>
</dbReference>
<protein>
    <submittedName>
        <fullName evidence="3">Spore coat protein U (SCPU) domain-containing protein</fullName>
    </submittedName>
</protein>
<keyword evidence="3" id="KW-0167">Capsid protein</keyword>
<feature type="signal peptide" evidence="1">
    <location>
        <begin position="1"/>
        <end position="24"/>
    </location>
</feature>